<comment type="caution">
    <text evidence="3">The sequence shown here is derived from an EMBL/GenBank/DDBJ whole genome shotgun (WGS) entry which is preliminary data.</text>
</comment>
<keyword evidence="1" id="KW-0175">Coiled coil</keyword>
<dbReference type="EMBL" id="MCFF01000008">
    <property type="protein sequence ID" value="ORZ24880.1"/>
    <property type="molecule type" value="Genomic_DNA"/>
</dbReference>
<reference evidence="3 4" key="1">
    <citation type="submission" date="2016-07" db="EMBL/GenBank/DDBJ databases">
        <title>Pervasive Adenine N6-methylation of Active Genes in Fungi.</title>
        <authorList>
            <consortium name="DOE Joint Genome Institute"/>
            <person name="Mondo S.J."/>
            <person name="Dannebaum R.O."/>
            <person name="Kuo R.C."/>
            <person name="Labutti K."/>
            <person name="Haridas S."/>
            <person name="Kuo A."/>
            <person name="Salamov A."/>
            <person name="Ahrendt S.R."/>
            <person name="Lipzen A."/>
            <person name="Sullivan W."/>
            <person name="Andreopoulos W.B."/>
            <person name="Clum A."/>
            <person name="Lindquist E."/>
            <person name="Daum C."/>
            <person name="Ramamoorthy G.K."/>
            <person name="Gryganskyi A."/>
            <person name="Culley D."/>
            <person name="Magnuson J.K."/>
            <person name="James T.Y."/>
            <person name="O'Malley M.A."/>
            <person name="Stajich J.E."/>
            <person name="Spatafora J.W."/>
            <person name="Visel A."/>
            <person name="Grigoriev I.V."/>
        </authorList>
    </citation>
    <scope>NUCLEOTIDE SEQUENCE [LARGE SCALE GENOMIC DNA]</scope>
    <source>
        <strain evidence="3 4">NRRL 3116</strain>
    </source>
</reference>
<sequence length="1045" mass="116333">MSINGQAERSGKAPQRQQQQRTGWGQGQSRQKEGVVQGHGQSHAFKRFHDDACHSDENAQQGSTSTGQQQNQGHRAQAGITTQTQGLQGNLPPGLRRGLGGFANSSTQRSQSGILPNTINSNLSKTNTTSRARNPITAPNTTNTAHHEAAGNVVSQEHASLGFTQAYALGFSIPTSKFNTEAFGTFVAPVSNMTSNTERNTITETAPAYDPEALDDDLELPVDIDDDFSLIDMSVEKDIHALATETEISNAERAFEDSNVSPSQIRKRQLDEGNTIDEAAQLKQRVAELEVQLKKKQEELQIESGKSSMLKDKLEDANKFNLELTEKYKAATVQHQNEKETLLEKHQKDLANANMNHQFEVQKYILDRPSAAMKNVVRSSQQVKPPQQSSTPTFPKSFSGFAPTQSPISTLPRNDEGFSLQNFAVTPKSPRKSRSFGMNQLLEKPRPFQVTGELPRPVRPTFGFSNDIPTQSEEEIIRDKLLADRRHSFGLRQLFNIDPDEERKCPLPGAVDTEKNAKLEQITTSCVNSLTDLIQSNNKLSRMEAFKSTGELLRVSVVERKLYHCVNALHVMFTLCFTYDDLLAELSGGTVPFLEDERLDPLTIIPSDKSIPSALAAIHYLFLSRIAVPSQATAAAPPPPPFPVMRREHRLEKDAEGLLDADMFQLLCLLARYQLETKAIGRCFLPLVRRRIYAEVLSLHLKQRHYETLNYVFDIIDIITRDVECARLFVGWSISQENWTEAFPYIDIITDFIDVNTGKNMDPMNKAIFRIKLKIFEILERAARVNLEQTKKIVYKTSLVKKVIYSIRNLVDLASEIQYLRVKGSVWQKTSNPTSDGCASGSGQKGAVKSHSFSSIAPKVESPGPSAAHGHSSYRGQVQAQGPIALTSAPSNPLQSSESIMTAGVESQFSLFPDNNYDFLYYKLSSLDTASEEGGLGSRLVSAFVSPQNKLFDFVLLLKLELEFILNIIRAFPDYSQYLSEKEPTEYRALAYAVSRIAVGGLGLSPQSEELASDILLDLMMDDEEERSYLKNVSDMYGVPHQEVE</sequence>
<organism evidence="3 4">
    <name type="scientific">Lobosporangium transversale</name>
    <dbReference type="NCBI Taxonomy" id="64571"/>
    <lineage>
        <taxon>Eukaryota</taxon>
        <taxon>Fungi</taxon>
        <taxon>Fungi incertae sedis</taxon>
        <taxon>Mucoromycota</taxon>
        <taxon>Mortierellomycotina</taxon>
        <taxon>Mortierellomycetes</taxon>
        <taxon>Mortierellales</taxon>
        <taxon>Mortierellaceae</taxon>
        <taxon>Lobosporangium</taxon>
    </lineage>
</organism>
<proteinExistence type="predicted"/>
<keyword evidence="4" id="KW-1185">Reference proteome</keyword>
<dbReference type="RefSeq" id="XP_021883861.1">
    <property type="nucleotide sequence ID" value="XM_022027603.1"/>
</dbReference>
<feature type="coiled-coil region" evidence="1">
    <location>
        <begin position="272"/>
        <end position="306"/>
    </location>
</feature>
<dbReference type="InParanoid" id="A0A1Y2GUW2"/>
<dbReference type="AlphaFoldDB" id="A0A1Y2GUW2"/>
<dbReference type="Proteomes" id="UP000193648">
    <property type="component" value="Unassembled WGS sequence"/>
</dbReference>
<dbReference type="GeneID" id="33569446"/>
<gene>
    <name evidence="3" type="ORF">BCR41DRAFT_384698</name>
</gene>
<feature type="compositionally biased region" description="Low complexity" evidence="2">
    <location>
        <begin position="380"/>
        <end position="392"/>
    </location>
</feature>
<feature type="region of interest" description="Disordered" evidence="2">
    <location>
        <begin position="380"/>
        <end position="400"/>
    </location>
</feature>
<feature type="compositionally biased region" description="Low complexity" evidence="2">
    <location>
        <begin position="15"/>
        <end position="29"/>
    </location>
</feature>
<accession>A0A1Y2GUW2</accession>
<protein>
    <submittedName>
        <fullName evidence="3">Uncharacterized protein</fullName>
    </submittedName>
</protein>
<feature type="compositionally biased region" description="Polar residues" evidence="2">
    <location>
        <begin position="103"/>
        <end position="132"/>
    </location>
</feature>
<feature type="compositionally biased region" description="Low complexity" evidence="2">
    <location>
        <begin position="134"/>
        <end position="143"/>
    </location>
</feature>
<evidence type="ECO:0000313" key="4">
    <source>
        <dbReference type="Proteomes" id="UP000193648"/>
    </source>
</evidence>
<feature type="compositionally biased region" description="Low complexity" evidence="2">
    <location>
        <begin position="60"/>
        <end position="73"/>
    </location>
</feature>
<evidence type="ECO:0000313" key="3">
    <source>
        <dbReference type="EMBL" id="ORZ24880.1"/>
    </source>
</evidence>
<feature type="region of interest" description="Disordered" evidence="2">
    <location>
        <begin position="1"/>
        <end position="41"/>
    </location>
</feature>
<dbReference type="OrthoDB" id="2395641at2759"/>
<name>A0A1Y2GUW2_9FUNG</name>
<feature type="region of interest" description="Disordered" evidence="2">
    <location>
        <begin position="55"/>
        <end position="143"/>
    </location>
</feature>
<evidence type="ECO:0000256" key="1">
    <source>
        <dbReference type="SAM" id="Coils"/>
    </source>
</evidence>
<evidence type="ECO:0000256" key="2">
    <source>
        <dbReference type="SAM" id="MobiDB-lite"/>
    </source>
</evidence>
<feature type="compositionally biased region" description="Low complexity" evidence="2">
    <location>
        <begin position="85"/>
        <end position="96"/>
    </location>
</feature>
<feature type="region of interest" description="Disordered" evidence="2">
    <location>
        <begin position="830"/>
        <end position="849"/>
    </location>
</feature>